<dbReference type="GO" id="GO:0005524">
    <property type="term" value="F:ATP binding"/>
    <property type="evidence" value="ECO:0007669"/>
    <property type="project" value="UniProtKB-KW"/>
</dbReference>
<dbReference type="InterPro" id="IPR003959">
    <property type="entry name" value="ATPase_AAA_core"/>
</dbReference>
<keyword evidence="3" id="KW-1185">Reference proteome</keyword>
<gene>
    <name evidence="2" type="ORF">FCH32_01895</name>
</gene>
<dbReference type="SUPFAM" id="SSF52540">
    <property type="entry name" value="P-loop containing nucleoside triphosphate hydrolases"/>
    <property type="match status" value="1"/>
</dbReference>
<dbReference type="EMBL" id="SUQN01000001">
    <property type="protein sequence ID" value="NTZ49057.1"/>
    <property type="molecule type" value="Genomic_DNA"/>
</dbReference>
<evidence type="ECO:0000313" key="3">
    <source>
        <dbReference type="Proteomes" id="UP000729009"/>
    </source>
</evidence>
<dbReference type="PANTHER" id="PTHR32182:SF22">
    <property type="entry name" value="ATP-DEPENDENT ENDONUCLEASE, OLD FAMILY-RELATED"/>
    <property type="match status" value="1"/>
</dbReference>
<dbReference type="Pfam" id="PF13304">
    <property type="entry name" value="AAA_21"/>
    <property type="match status" value="1"/>
</dbReference>
<keyword evidence="2" id="KW-0547">Nucleotide-binding</keyword>
<evidence type="ECO:0000313" key="2">
    <source>
        <dbReference type="EMBL" id="NTZ49057.1"/>
    </source>
</evidence>
<dbReference type="Proteomes" id="UP000729009">
    <property type="component" value="Unassembled WGS sequence"/>
</dbReference>
<dbReference type="AlphaFoldDB" id="A0ABD6M3I3"/>
<dbReference type="RefSeq" id="WP_174360378.1">
    <property type="nucleotide sequence ID" value="NZ_SUQN01000001.1"/>
</dbReference>
<name>A0ABD6M3I3_9ENTR</name>
<reference evidence="2 3" key="1">
    <citation type="submission" date="2019-05" db="EMBL/GenBank/DDBJ databases">
        <title>Draft genomes of bacterial isolates retrieved from different Forrest soils.</title>
        <authorList>
            <person name="Soares-Castro P."/>
            <person name="Santos P.M."/>
        </authorList>
    </citation>
    <scope>NUCLEOTIDE SEQUENCE [LARGE SCALE GENOMIC DNA]</scope>
    <source>
        <strain evidence="2 3">UMG736</strain>
    </source>
</reference>
<dbReference type="Gene3D" id="3.40.50.300">
    <property type="entry name" value="P-loop containing nucleotide triphosphate hydrolases"/>
    <property type="match status" value="1"/>
</dbReference>
<comment type="caution">
    <text evidence="2">The sequence shown here is derived from an EMBL/GenBank/DDBJ whole genome shotgun (WGS) entry which is preliminary data.</text>
</comment>
<dbReference type="PANTHER" id="PTHR32182">
    <property type="entry name" value="DNA REPLICATION AND REPAIR PROTEIN RECF"/>
    <property type="match status" value="1"/>
</dbReference>
<organism evidence="2 3">
    <name type="scientific">Citrobacter gillenii</name>
    <dbReference type="NCBI Taxonomy" id="67828"/>
    <lineage>
        <taxon>Bacteria</taxon>
        <taxon>Pseudomonadati</taxon>
        <taxon>Pseudomonadota</taxon>
        <taxon>Gammaproteobacteria</taxon>
        <taxon>Enterobacterales</taxon>
        <taxon>Enterobacteriaceae</taxon>
        <taxon>Citrobacter</taxon>
        <taxon>Citrobacter freundii complex</taxon>
    </lineage>
</organism>
<sequence>MKFTISSTIPYKGLELAEPFSFDGHLCLITGKNGSGKTRLLQSIENDHTKISVEGELLARHQISAINITNENQSVLSKNIDHTVITRLTESIFQLIGDANNIDVIPETYQVNFTEDRIDRHAISFHTREIIKRALILFDKEIQELEFDELEFSILLNKEIINGKVDTSLSSLSLITLNYYQALRKKKYIDFLIHEGENIKKIDDCTFYELLGHEDPSIVFSKIISEMFRGKFTVTTANKFKSHINYIPELLLNKNGETIDYENLSSGEKVIFWLAEKTFYINYIKTKNIYKGNSIILMDEPDSHLHPQMVQDFYDCLQVLHEKLNVVFIFNTHSPTTVALSPIDNIFNITPAETSNYSSIKKINKDEAISQLLDGVSQISVNPENNRQVYVENINDSFIYEKLFTQVRNRSKIINPAINLSFISAGQKLADAELAKHINSVFKDQTKTQLLIKKINGDSNCQQVIGMVEHLKSGGNRTVRGLIDWDNTKRKHVNEVIVCAKDYAYSIENIVYDPISIYAFHASNNYKKPSYFFKCDEDYHWKDCLHDEKILQMIVDNITYKILGRENKRNHTIKYMSGLSLFGDREYYIPTEGKNGHDFENVILKNYPDINKLKTNNKERPLIYYFTMTSTLGPLGPSFITTVIEEAFAALQK</sequence>
<keyword evidence="2" id="KW-0067">ATP-binding</keyword>
<evidence type="ECO:0000259" key="1">
    <source>
        <dbReference type="Pfam" id="PF13304"/>
    </source>
</evidence>
<feature type="domain" description="ATPase AAA-type core" evidence="1">
    <location>
        <begin position="251"/>
        <end position="338"/>
    </location>
</feature>
<dbReference type="InterPro" id="IPR027417">
    <property type="entry name" value="P-loop_NTPase"/>
</dbReference>
<protein>
    <submittedName>
        <fullName evidence="2">ATP-binding protein</fullName>
    </submittedName>
</protein>
<accession>A0ABD6M3I3</accession>
<proteinExistence type="predicted"/>